<feature type="region of interest" description="Disordered" evidence="1">
    <location>
        <begin position="108"/>
        <end position="150"/>
    </location>
</feature>
<proteinExistence type="predicted"/>
<gene>
    <name evidence="2" type="ORF">CPUR_06741</name>
</gene>
<name>M1W3M5_CLAP2</name>
<organism evidence="2 3">
    <name type="scientific">Claviceps purpurea (strain 20.1)</name>
    <name type="common">Ergot fungus</name>
    <name type="synonym">Sphacelia segetum</name>
    <dbReference type="NCBI Taxonomy" id="1111077"/>
    <lineage>
        <taxon>Eukaryota</taxon>
        <taxon>Fungi</taxon>
        <taxon>Dikarya</taxon>
        <taxon>Ascomycota</taxon>
        <taxon>Pezizomycotina</taxon>
        <taxon>Sordariomycetes</taxon>
        <taxon>Hypocreomycetidae</taxon>
        <taxon>Hypocreales</taxon>
        <taxon>Clavicipitaceae</taxon>
        <taxon>Claviceps</taxon>
    </lineage>
</organism>
<dbReference type="EMBL" id="CAGA01000047">
    <property type="protein sequence ID" value="CCE32876.1"/>
    <property type="molecule type" value="Genomic_DNA"/>
</dbReference>
<accession>M1W3M5</accession>
<feature type="compositionally biased region" description="Basic and acidic residues" evidence="1">
    <location>
        <begin position="137"/>
        <end position="146"/>
    </location>
</feature>
<evidence type="ECO:0000313" key="2">
    <source>
        <dbReference type="EMBL" id="CCE32876.1"/>
    </source>
</evidence>
<dbReference type="Proteomes" id="UP000016801">
    <property type="component" value="Unassembled WGS sequence"/>
</dbReference>
<comment type="caution">
    <text evidence="2">The sequence shown here is derived from an EMBL/GenBank/DDBJ whole genome shotgun (WGS) entry which is preliminary data.</text>
</comment>
<dbReference type="STRING" id="1111077.M1W3M5"/>
<dbReference type="VEuPathDB" id="FungiDB:CPUR_06741"/>
<dbReference type="HOGENOM" id="CLU_1461166_0_0_1"/>
<evidence type="ECO:0000313" key="3">
    <source>
        <dbReference type="Proteomes" id="UP000016801"/>
    </source>
</evidence>
<evidence type="ECO:0000256" key="1">
    <source>
        <dbReference type="SAM" id="MobiDB-lite"/>
    </source>
</evidence>
<sequence length="185" mass="20842">MESKFDDAKLLSYTDSELYDHINSHPSLPDFSNVVSLSPKYLAKGYENGDMVEDALSAMKFASQLGIPVPHIERVVHGYGVYCIMERIPGTTLDIAWHDLGFNVAADPPQQPPHKAKYTPSTVTVRDRGGRGITGLEETKDQDHARPRTRQRQRCGIAIIFIYQRLENHWTVIAGPDHDQRDRAS</sequence>
<evidence type="ECO:0008006" key="4">
    <source>
        <dbReference type="Google" id="ProtNLM"/>
    </source>
</evidence>
<reference evidence="2 3" key="1">
    <citation type="journal article" date="2013" name="PLoS Genet.">
        <title>Plant-symbiotic fungi as chemical engineers: Multi-genome analysis of the Clavicipitaceae reveals dynamics of alkaloid loci.</title>
        <authorList>
            <person name="Schardl C.L."/>
            <person name="Young C.A."/>
            <person name="Hesse U."/>
            <person name="Amyotte S.G."/>
            <person name="Andreeva K."/>
            <person name="Calie P.J."/>
            <person name="Fleetwood D.J."/>
            <person name="Haws D.C."/>
            <person name="Moore N."/>
            <person name="Oeser B."/>
            <person name="Panaccione D.G."/>
            <person name="Schweri K.K."/>
            <person name="Voisey C.R."/>
            <person name="Farman M.L."/>
            <person name="Jaromczyk J.W."/>
            <person name="Roe B.A."/>
            <person name="O'Sullivan D.M."/>
            <person name="Scott B."/>
            <person name="Tudzynski P."/>
            <person name="An Z."/>
            <person name="Arnaoudova E.G."/>
            <person name="Bullock C.T."/>
            <person name="Charlton N.D."/>
            <person name="Chen L."/>
            <person name="Cox M."/>
            <person name="Dinkins R.D."/>
            <person name="Florea S."/>
            <person name="Glenn A.E."/>
            <person name="Gordon A."/>
            <person name="Gueldener U."/>
            <person name="Harris D.R."/>
            <person name="Hollin W."/>
            <person name="Jaromczyk J."/>
            <person name="Johnson R.D."/>
            <person name="Khan A.K."/>
            <person name="Leistner E."/>
            <person name="Leuchtmann A."/>
            <person name="Li C."/>
            <person name="Liu J."/>
            <person name="Liu J."/>
            <person name="Liu M."/>
            <person name="Mace W."/>
            <person name="Machado C."/>
            <person name="Nagabhyru P."/>
            <person name="Pan J."/>
            <person name="Schmid J."/>
            <person name="Sugawara K."/>
            <person name="Steiner U."/>
            <person name="Takach J.E."/>
            <person name="Tanaka E."/>
            <person name="Webb J.S."/>
            <person name="Wilson E.V."/>
            <person name="Wiseman J.L."/>
            <person name="Yoshida R."/>
            <person name="Zeng Z."/>
        </authorList>
    </citation>
    <scope>NUCLEOTIDE SEQUENCE [LARGE SCALE GENOMIC DNA]</scope>
    <source>
        <strain evidence="2 3">20.1</strain>
    </source>
</reference>
<dbReference type="AlphaFoldDB" id="M1W3M5"/>
<protein>
    <recommendedName>
        <fullName evidence="4">Aminoglycoside phosphotransferase domain-containing protein</fullName>
    </recommendedName>
</protein>
<keyword evidence="3" id="KW-1185">Reference proteome</keyword>
<dbReference type="OrthoDB" id="4177236at2759"/>